<name>A0AA38XB53_9EURO</name>
<evidence type="ECO:0000313" key="2">
    <source>
        <dbReference type="EMBL" id="KAJ9610225.1"/>
    </source>
</evidence>
<proteinExistence type="predicted"/>
<dbReference type="Proteomes" id="UP001172673">
    <property type="component" value="Unassembled WGS sequence"/>
</dbReference>
<dbReference type="EMBL" id="JAPDRK010000007">
    <property type="protein sequence ID" value="KAJ9610225.1"/>
    <property type="molecule type" value="Genomic_DNA"/>
</dbReference>
<reference evidence="2" key="1">
    <citation type="submission" date="2022-10" db="EMBL/GenBank/DDBJ databases">
        <title>Culturing micro-colonial fungi from biological soil crusts in the Mojave desert and describing Neophaeococcomyces mojavensis, and introducing the new genera and species Taxawa tesnikishii.</title>
        <authorList>
            <person name="Kurbessoian T."/>
            <person name="Stajich J.E."/>
        </authorList>
    </citation>
    <scope>NUCLEOTIDE SEQUENCE</scope>
    <source>
        <strain evidence="2">TK_41</strain>
    </source>
</reference>
<sequence length="265" mass="30268">MDVEFNTPEEEGRTLSPSQPSARVVSIKFTEDVTATQRNARPASRAPGLQSPTTPVVSEGNLKTIPRRLHISHSLFHKMNHRRHPSNMSGASDNTLKERHHSPTGSFKSALSTIKRAATNTSNKSTNSYTPGDDSIFNITPDPLPDNPRDLEGYLNRHLSALDQLARTVEARNTEIKDYCTRAAYYYNLKPRVPNQFLRQLDAEIHVLRSQRIGLQVLVKMRWDEIVRIADHRKVLDEAKGLVCTVYEMYLGYRRVEEWEERFSV</sequence>
<keyword evidence="3" id="KW-1185">Reference proteome</keyword>
<feature type="region of interest" description="Disordered" evidence="1">
    <location>
        <begin position="1"/>
        <end position="59"/>
    </location>
</feature>
<dbReference type="AlphaFoldDB" id="A0AA38XB53"/>
<feature type="region of interest" description="Disordered" evidence="1">
    <location>
        <begin position="81"/>
        <end position="108"/>
    </location>
</feature>
<evidence type="ECO:0000313" key="3">
    <source>
        <dbReference type="Proteomes" id="UP001172673"/>
    </source>
</evidence>
<evidence type="ECO:0000256" key="1">
    <source>
        <dbReference type="SAM" id="MobiDB-lite"/>
    </source>
</evidence>
<comment type="caution">
    <text evidence="2">The sequence shown here is derived from an EMBL/GenBank/DDBJ whole genome shotgun (WGS) entry which is preliminary data.</text>
</comment>
<protein>
    <submittedName>
        <fullName evidence="2">Uncharacterized protein</fullName>
    </submittedName>
</protein>
<accession>A0AA38XB53</accession>
<organism evidence="2 3">
    <name type="scientific">Cladophialophora chaetospira</name>
    <dbReference type="NCBI Taxonomy" id="386627"/>
    <lineage>
        <taxon>Eukaryota</taxon>
        <taxon>Fungi</taxon>
        <taxon>Dikarya</taxon>
        <taxon>Ascomycota</taxon>
        <taxon>Pezizomycotina</taxon>
        <taxon>Eurotiomycetes</taxon>
        <taxon>Chaetothyriomycetidae</taxon>
        <taxon>Chaetothyriales</taxon>
        <taxon>Herpotrichiellaceae</taxon>
        <taxon>Cladophialophora</taxon>
    </lineage>
</organism>
<gene>
    <name evidence="2" type="ORF">H2200_005002</name>
</gene>